<reference evidence="6 7" key="1">
    <citation type="submission" date="2017-05" db="EMBL/GenBank/DDBJ databases">
        <title>Chromobacterium violaceum GHPS1 isolated from Hydrocarbon polluted soil in French Guiana display an awesome secondary metabolite arsenal and a battery of drug and heavy-metal-resistance and detoxification of xenobiotics proteins.</title>
        <authorList>
            <person name="Belbahri L."/>
        </authorList>
    </citation>
    <scope>NUCLEOTIDE SEQUENCE [LARGE SCALE GENOMIC DNA]</scope>
    <source>
        <strain evidence="6 7">GHPS1</strain>
    </source>
</reference>
<gene>
    <name evidence="6" type="ORF">CBW21_00800</name>
</gene>
<evidence type="ECO:0000313" key="7">
    <source>
        <dbReference type="Proteomes" id="UP000196342"/>
    </source>
</evidence>
<dbReference type="PROSITE" id="PS50977">
    <property type="entry name" value="HTH_TETR_2"/>
    <property type="match status" value="1"/>
</dbReference>
<evidence type="ECO:0000259" key="5">
    <source>
        <dbReference type="PROSITE" id="PS50977"/>
    </source>
</evidence>
<dbReference type="Proteomes" id="UP000196342">
    <property type="component" value="Unassembled WGS sequence"/>
</dbReference>
<keyword evidence="3" id="KW-0804">Transcription</keyword>
<dbReference type="InterPro" id="IPR009057">
    <property type="entry name" value="Homeodomain-like_sf"/>
</dbReference>
<dbReference type="FunFam" id="1.10.10.60:FF:000141">
    <property type="entry name" value="TetR family transcriptional regulator"/>
    <property type="match status" value="1"/>
</dbReference>
<dbReference type="GO" id="GO:0003700">
    <property type="term" value="F:DNA-binding transcription factor activity"/>
    <property type="evidence" value="ECO:0007669"/>
    <property type="project" value="TreeGrafter"/>
</dbReference>
<dbReference type="InterPro" id="IPR001647">
    <property type="entry name" value="HTH_TetR"/>
</dbReference>
<feature type="domain" description="HTH tetR-type" evidence="5">
    <location>
        <begin position="27"/>
        <end position="87"/>
    </location>
</feature>
<keyword evidence="1" id="KW-0805">Transcription regulation</keyword>
<evidence type="ECO:0000256" key="2">
    <source>
        <dbReference type="ARBA" id="ARBA00023125"/>
    </source>
</evidence>
<evidence type="ECO:0000256" key="1">
    <source>
        <dbReference type="ARBA" id="ARBA00023015"/>
    </source>
</evidence>
<dbReference type="Gene3D" id="1.10.357.10">
    <property type="entry name" value="Tetracycline Repressor, domain 2"/>
    <property type="match status" value="1"/>
</dbReference>
<dbReference type="EMBL" id="NHOO01000001">
    <property type="protein sequence ID" value="OVE50562.1"/>
    <property type="molecule type" value="Genomic_DNA"/>
</dbReference>
<accession>A0A202BGR8</accession>
<dbReference type="InterPro" id="IPR039536">
    <property type="entry name" value="TetR_C_Proteobacteria"/>
</dbReference>
<dbReference type="InterPro" id="IPR050109">
    <property type="entry name" value="HTH-type_TetR-like_transc_reg"/>
</dbReference>
<keyword evidence="2 4" id="KW-0238">DNA-binding</keyword>
<dbReference type="GO" id="GO:0000976">
    <property type="term" value="F:transcription cis-regulatory region binding"/>
    <property type="evidence" value="ECO:0007669"/>
    <property type="project" value="TreeGrafter"/>
</dbReference>
<dbReference type="PRINTS" id="PR00455">
    <property type="entry name" value="HTHTETR"/>
</dbReference>
<feature type="DNA-binding region" description="H-T-H motif" evidence="4">
    <location>
        <begin position="50"/>
        <end position="69"/>
    </location>
</feature>
<protein>
    <recommendedName>
        <fullName evidence="5">HTH tetR-type domain-containing protein</fullName>
    </recommendedName>
</protein>
<evidence type="ECO:0000313" key="6">
    <source>
        <dbReference type="EMBL" id="OVE50562.1"/>
    </source>
</evidence>
<dbReference type="Pfam" id="PF00440">
    <property type="entry name" value="TetR_N"/>
    <property type="match status" value="1"/>
</dbReference>
<keyword evidence="7" id="KW-1185">Reference proteome</keyword>
<comment type="caution">
    <text evidence="6">The sequence shown here is derived from an EMBL/GenBank/DDBJ whole genome shotgun (WGS) entry which is preliminary data.</text>
</comment>
<organism evidence="6 7">
    <name type="scientific">Chromobacterium violaceum</name>
    <dbReference type="NCBI Taxonomy" id="536"/>
    <lineage>
        <taxon>Bacteria</taxon>
        <taxon>Pseudomonadati</taxon>
        <taxon>Pseudomonadota</taxon>
        <taxon>Betaproteobacteria</taxon>
        <taxon>Neisseriales</taxon>
        <taxon>Chromobacteriaceae</taxon>
        <taxon>Chromobacterium</taxon>
    </lineage>
</organism>
<proteinExistence type="predicted"/>
<sequence length="221" mass="24290">MARRDFLSRRIEPYGSVLRMDMRTKSENKRQGLVAAATEVFVERGYEAASMSEISARAGGSKATLYNYFPSKEALFLDVMRSLTTELSSAYVKLQPGGDLEEMLRAFGVAFLDSLFSPQLRALHAIVMGSGSRSEVGKLFYENGPKTGWTRLANFMAAEMEAGRLRQASPWTAAMHFHGLLQSECQAAMMTGLIDELAPASERPGRVAEAVRVFLAAYGAQ</sequence>
<dbReference type="PANTHER" id="PTHR30055:SF119">
    <property type="entry name" value="NALC"/>
    <property type="match status" value="1"/>
</dbReference>
<name>A0A202BGR8_CHRVL</name>
<dbReference type="AlphaFoldDB" id="A0A202BGR8"/>
<dbReference type="Gene3D" id="1.10.10.60">
    <property type="entry name" value="Homeodomain-like"/>
    <property type="match status" value="1"/>
</dbReference>
<dbReference type="PANTHER" id="PTHR30055">
    <property type="entry name" value="HTH-TYPE TRANSCRIPTIONAL REGULATOR RUTR"/>
    <property type="match status" value="1"/>
</dbReference>
<dbReference type="Pfam" id="PF14246">
    <property type="entry name" value="TetR_C_7"/>
    <property type="match status" value="1"/>
</dbReference>
<dbReference type="SUPFAM" id="SSF46689">
    <property type="entry name" value="Homeodomain-like"/>
    <property type="match status" value="1"/>
</dbReference>
<evidence type="ECO:0000256" key="4">
    <source>
        <dbReference type="PROSITE-ProRule" id="PRU00335"/>
    </source>
</evidence>
<evidence type="ECO:0000256" key="3">
    <source>
        <dbReference type="ARBA" id="ARBA00023163"/>
    </source>
</evidence>